<dbReference type="GO" id="GO:0005615">
    <property type="term" value="C:extracellular space"/>
    <property type="evidence" value="ECO:0007669"/>
    <property type="project" value="InterPro"/>
</dbReference>
<dbReference type="OrthoDB" id="1063785at2759"/>
<dbReference type="Pfam" id="PF00079">
    <property type="entry name" value="Serpin"/>
    <property type="match status" value="1"/>
</dbReference>
<dbReference type="PROSITE" id="PS00284">
    <property type="entry name" value="SERPIN"/>
    <property type="match status" value="1"/>
</dbReference>
<sequence>MALARGLVSNVAFEQAIGNFAFSLYDTVPKDGNEVLSPYSITTALLMLMLGTDGKTKNQMMSSMNLNNLPTNVHFNYKRLELKLTRNAKKGASLLVANRLYGSNAFSTYKDKVKRYYGSAVQLMDFSRQREKSRKSINDWIAGKTNNKIQSVIERKMIDARTALVLVNAIYFKGSWDAKFDQKRTRRELFSVNQRNRKQVNMMNAIYNVKSGYNTALNCKILQLHYSGKRLSMVFLLPNNVNGLNQLESKLSMNTFKNILGGLRTQETVIKIPKFKLETGYDLIPILKARGMTDIFNQRLANFKNMANVKRSLYVSTAVHKAFIEVNEDGTEASGSTAVRVPRRGGKKPRSFQFIANHPFVFAIRDNLTGTIIFLGRVVNPLI</sequence>
<evidence type="ECO:0000313" key="5">
    <source>
        <dbReference type="Proteomes" id="UP000596742"/>
    </source>
</evidence>
<name>A0A8B6H552_MYTGA</name>
<evidence type="ECO:0000259" key="3">
    <source>
        <dbReference type="SMART" id="SM00093"/>
    </source>
</evidence>
<reference evidence="4" key="1">
    <citation type="submission" date="2018-11" db="EMBL/GenBank/DDBJ databases">
        <authorList>
            <person name="Alioto T."/>
            <person name="Alioto T."/>
        </authorList>
    </citation>
    <scope>NUCLEOTIDE SEQUENCE</scope>
</reference>
<organism evidence="4 5">
    <name type="scientific">Mytilus galloprovincialis</name>
    <name type="common">Mediterranean mussel</name>
    <dbReference type="NCBI Taxonomy" id="29158"/>
    <lineage>
        <taxon>Eukaryota</taxon>
        <taxon>Metazoa</taxon>
        <taxon>Spiralia</taxon>
        <taxon>Lophotrochozoa</taxon>
        <taxon>Mollusca</taxon>
        <taxon>Bivalvia</taxon>
        <taxon>Autobranchia</taxon>
        <taxon>Pteriomorphia</taxon>
        <taxon>Mytilida</taxon>
        <taxon>Mytiloidea</taxon>
        <taxon>Mytilidae</taxon>
        <taxon>Mytilinae</taxon>
        <taxon>Mytilus</taxon>
    </lineage>
</organism>
<protein>
    <submittedName>
        <fullName evidence="4">Serpin B</fullName>
    </submittedName>
</protein>
<gene>
    <name evidence="4" type="ORF">MGAL_10B007851</name>
</gene>
<dbReference type="InterPro" id="IPR000215">
    <property type="entry name" value="Serpin_fam"/>
</dbReference>
<dbReference type="PANTHER" id="PTHR11461">
    <property type="entry name" value="SERINE PROTEASE INHIBITOR, SERPIN"/>
    <property type="match status" value="1"/>
</dbReference>
<comment type="caution">
    <text evidence="4">The sequence shown here is derived from an EMBL/GenBank/DDBJ whole genome shotgun (WGS) entry which is preliminary data.</text>
</comment>
<evidence type="ECO:0000256" key="2">
    <source>
        <dbReference type="RuleBase" id="RU000411"/>
    </source>
</evidence>
<dbReference type="Proteomes" id="UP000596742">
    <property type="component" value="Unassembled WGS sequence"/>
</dbReference>
<dbReference type="SUPFAM" id="SSF56574">
    <property type="entry name" value="Serpins"/>
    <property type="match status" value="1"/>
</dbReference>
<dbReference type="InterPro" id="IPR023795">
    <property type="entry name" value="Serpin_CS"/>
</dbReference>
<evidence type="ECO:0000313" key="4">
    <source>
        <dbReference type="EMBL" id="VDI74436.1"/>
    </source>
</evidence>
<evidence type="ECO:0000256" key="1">
    <source>
        <dbReference type="ARBA" id="ARBA00009500"/>
    </source>
</evidence>
<comment type="similarity">
    <text evidence="1 2">Belongs to the serpin family.</text>
</comment>
<feature type="domain" description="Serpin" evidence="3">
    <location>
        <begin position="22"/>
        <end position="381"/>
    </location>
</feature>
<dbReference type="AlphaFoldDB" id="A0A8B6H552"/>
<dbReference type="CDD" id="cd00172">
    <property type="entry name" value="serpin"/>
    <property type="match status" value="1"/>
</dbReference>
<dbReference type="PANTHER" id="PTHR11461:SF211">
    <property type="entry name" value="GH10112P-RELATED"/>
    <property type="match status" value="1"/>
</dbReference>
<keyword evidence="5" id="KW-1185">Reference proteome</keyword>
<dbReference type="EMBL" id="UYJE01009568">
    <property type="protein sequence ID" value="VDI74436.1"/>
    <property type="molecule type" value="Genomic_DNA"/>
</dbReference>
<dbReference type="InterPro" id="IPR036186">
    <property type="entry name" value="Serpin_sf"/>
</dbReference>
<dbReference type="InterPro" id="IPR042185">
    <property type="entry name" value="Serpin_sf_2"/>
</dbReference>
<accession>A0A8B6H552</accession>
<proteinExistence type="inferred from homology"/>
<dbReference type="GO" id="GO:0004867">
    <property type="term" value="F:serine-type endopeptidase inhibitor activity"/>
    <property type="evidence" value="ECO:0007669"/>
    <property type="project" value="InterPro"/>
</dbReference>
<dbReference type="Gene3D" id="3.30.497.10">
    <property type="entry name" value="Antithrombin, subunit I, domain 2"/>
    <property type="match status" value="1"/>
</dbReference>
<dbReference type="InterPro" id="IPR042178">
    <property type="entry name" value="Serpin_sf_1"/>
</dbReference>
<dbReference type="Gene3D" id="2.30.39.10">
    <property type="entry name" value="Alpha-1-antitrypsin, domain 1"/>
    <property type="match status" value="1"/>
</dbReference>
<dbReference type="InterPro" id="IPR023796">
    <property type="entry name" value="Serpin_dom"/>
</dbReference>
<dbReference type="SMART" id="SM00093">
    <property type="entry name" value="SERPIN"/>
    <property type="match status" value="1"/>
</dbReference>